<accession>A0A919WBV8</accession>
<evidence type="ECO:0000313" key="2">
    <source>
        <dbReference type="EMBL" id="GIM97323.1"/>
    </source>
</evidence>
<evidence type="ECO:0008006" key="4">
    <source>
        <dbReference type="Google" id="ProtNLM"/>
    </source>
</evidence>
<comment type="caution">
    <text evidence="2">The sequence shown here is derived from an EMBL/GenBank/DDBJ whole genome shotgun (WGS) entry which is preliminary data.</text>
</comment>
<dbReference type="InterPro" id="IPR021224">
    <property type="entry name" value="DUF2690"/>
</dbReference>
<dbReference type="Proteomes" id="UP000677082">
    <property type="component" value="Unassembled WGS sequence"/>
</dbReference>
<proteinExistence type="predicted"/>
<reference evidence="2 3" key="1">
    <citation type="submission" date="2021-03" db="EMBL/GenBank/DDBJ databases">
        <title>Whole genome shotgun sequence of Actinoplanes toevensis NBRC 105298.</title>
        <authorList>
            <person name="Komaki H."/>
            <person name="Tamura T."/>
        </authorList>
    </citation>
    <scope>NUCLEOTIDE SEQUENCE [LARGE SCALE GENOMIC DNA]</scope>
    <source>
        <strain evidence="2 3">NBRC 105298</strain>
    </source>
</reference>
<dbReference type="AlphaFoldDB" id="A0A919WBV8"/>
<sequence length="153" mass="16436">MSKKIVAAAIIGAITALIGPVPAFAATSGCGNTCDGKDPDNYYATVDGKVMRCSFIDVKTLDEQHGVQLRYSPFCRTAWARAVTPGNWSYIVVESYTAAGTLRKRYRAGQGDAWSVMVNDKNLYARACHYSYDGEDEAAAGGVGHFDGCTGKY</sequence>
<dbReference type="PROSITE" id="PS51257">
    <property type="entry name" value="PROKAR_LIPOPROTEIN"/>
    <property type="match status" value="1"/>
</dbReference>
<keyword evidence="1" id="KW-0732">Signal</keyword>
<organism evidence="2 3">
    <name type="scientific">Paractinoplanes toevensis</name>
    <dbReference type="NCBI Taxonomy" id="571911"/>
    <lineage>
        <taxon>Bacteria</taxon>
        <taxon>Bacillati</taxon>
        <taxon>Actinomycetota</taxon>
        <taxon>Actinomycetes</taxon>
        <taxon>Micromonosporales</taxon>
        <taxon>Micromonosporaceae</taxon>
        <taxon>Paractinoplanes</taxon>
    </lineage>
</organism>
<evidence type="ECO:0000256" key="1">
    <source>
        <dbReference type="SAM" id="SignalP"/>
    </source>
</evidence>
<feature type="chain" id="PRO_5036964764" description="DUF2690 domain-containing protein" evidence="1">
    <location>
        <begin position="26"/>
        <end position="153"/>
    </location>
</feature>
<evidence type="ECO:0000313" key="3">
    <source>
        <dbReference type="Proteomes" id="UP000677082"/>
    </source>
</evidence>
<feature type="signal peptide" evidence="1">
    <location>
        <begin position="1"/>
        <end position="25"/>
    </location>
</feature>
<gene>
    <name evidence="2" type="ORF">Ato02nite_091160</name>
</gene>
<dbReference type="RefSeq" id="WP_213012960.1">
    <property type="nucleotide sequence ID" value="NZ_BOQN01000140.1"/>
</dbReference>
<name>A0A919WBV8_9ACTN</name>
<dbReference type="Pfam" id="PF10901">
    <property type="entry name" value="DUF2690"/>
    <property type="match status" value="1"/>
</dbReference>
<protein>
    <recommendedName>
        <fullName evidence="4">DUF2690 domain-containing protein</fullName>
    </recommendedName>
</protein>
<keyword evidence="3" id="KW-1185">Reference proteome</keyword>
<dbReference type="EMBL" id="BOQN01000140">
    <property type="protein sequence ID" value="GIM97323.1"/>
    <property type="molecule type" value="Genomic_DNA"/>
</dbReference>